<organism evidence="2">
    <name type="scientific">Caudovirales sp. ct7964</name>
    <dbReference type="NCBI Taxonomy" id="2825758"/>
    <lineage>
        <taxon>Viruses</taxon>
        <taxon>Duplodnaviria</taxon>
        <taxon>Heunggongvirae</taxon>
        <taxon>Uroviricota</taxon>
        <taxon>Caudoviricetes</taxon>
    </lineage>
</organism>
<name>A0A8S5PF00_9CAUD</name>
<accession>A0A8S5PF00</accession>
<reference evidence="2" key="1">
    <citation type="journal article" date="2021" name="Proc. Natl. Acad. Sci. U.S.A.">
        <title>A Catalog of Tens of Thousands of Viruses from Human Metagenomes Reveals Hidden Associations with Chronic Diseases.</title>
        <authorList>
            <person name="Tisza M.J."/>
            <person name="Buck C.B."/>
        </authorList>
    </citation>
    <scope>NUCLEOTIDE SEQUENCE</scope>
    <source>
        <strain evidence="2">Ct7964</strain>
    </source>
</reference>
<proteinExistence type="predicted"/>
<protein>
    <submittedName>
        <fullName evidence="2">Uncharacterized protein</fullName>
    </submittedName>
</protein>
<feature type="region of interest" description="Disordered" evidence="1">
    <location>
        <begin position="102"/>
        <end position="133"/>
    </location>
</feature>
<sequence>MLTEIFFQLSFITANYIHSLSRRLTTVTNPITVSREDRSAEIRARWGLHPTKNKSSNFWETTIQRFNNSSTDRILPLWHRVSKLLVAIRNVVNTITCLFPPKGNTSRSRRSSTTSSKNSSSSSSDGSSSDPDPDRDPIFTPFHFILSSLLKTMIVLFAHISNVGVMK</sequence>
<evidence type="ECO:0000256" key="1">
    <source>
        <dbReference type="SAM" id="MobiDB-lite"/>
    </source>
</evidence>
<feature type="compositionally biased region" description="Low complexity" evidence="1">
    <location>
        <begin position="102"/>
        <end position="130"/>
    </location>
</feature>
<evidence type="ECO:0000313" key="2">
    <source>
        <dbReference type="EMBL" id="DAE05654.1"/>
    </source>
</evidence>
<dbReference type="EMBL" id="BK015414">
    <property type="protein sequence ID" value="DAE05654.1"/>
    <property type="molecule type" value="Genomic_DNA"/>
</dbReference>